<reference evidence="1" key="1">
    <citation type="submission" date="2014-09" db="EMBL/GenBank/DDBJ databases">
        <authorList>
            <person name="Magalhaes I.L.F."/>
            <person name="Oliveira U."/>
            <person name="Santos F.R."/>
            <person name="Vidigal T.H.D.A."/>
            <person name="Brescovit A.D."/>
            <person name="Santos A.J."/>
        </authorList>
    </citation>
    <scope>NUCLEOTIDE SEQUENCE</scope>
    <source>
        <tissue evidence="1">Shoot tissue taken approximately 20 cm above the soil surface</tissue>
    </source>
</reference>
<dbReference type="AlphaFoldDB" id="A0A0A9AJI7"/>
<evidence type="ECO:0000313" key="1">
    <source>
        <dbReference type="EMBL" id="JAD51864.1"/>
    </source>
</evidence>
<name>A0A0A9AJI7_ARUDO</name>
<protein>
    <submittedName>
        <fullName evidence="1">Uncharacterized protein</fullName>
    </submittedName>
</protein>
<reference evidence="1" key="2">
    <citation type="journal article" date="2015" name="Data Brief">
        <title>Shoot transcriptome of the giant reed, Arundo donax.</title>
        <authorList>
            <person name="Barrero R.A."/>
            <person name="Guerrero F.D."/>
            <person name="Moolhuijzen P."/>
            <person name="Goolsby J.A."/>
            <person name="Tidwell J."/>
            <person name="Bellgard S.E."/>
            <person name="Bellgard M.I."/>
        </authorList>
    </citation>
    <scope>NUCLEOTIDE SEQUENCE</scope>
    <source>
        <tissue evidence="1">Shoot tissue taken approximately 20 cm above the soil surface</tissue>
    </source>
</reference>
<accession>A0A0A9AJI7</accession>
<sequence>MLLEAADLLGSRQQQEPMGGKLHASCCSISPCCAALPHLPMLLLATVLAAKEPVLPLLVDLAADLPTRLLNLGTDLLPLPLVIDRSCPGCHRC</sequence>
<organism evidence="1">
    <name type="scientific">Arundo donax</name>
    <name type="common">Giant reed</name>
    <name type="synonym">Donax arundinaceus</name>
    <dbReference type="NCBI Taxonomy" id="35708"/>
    <lineage>
        <taxon>Eukaryota</taxon>
        <taxon>Viridiplantae</taxon>
        <taxon>Streptophyta</taxon>
        <taxon>Embryophyta</taxon>
        <taxon>Tracheophyta</taxon>
        <taxon>Spermatophyta</taxon>
        <taxon>Magnoliopsida</taxon>
        <taxon>Liliopsida</taxon>
        <taxon>Poales</taxon>
        <taxon>Poaceae</taxon>
        <taxon>PACMAD clade</taxon>
        <taxon>Arundinoideae</taxon>
        <taxon>Arundineae</taxon>
        <taxon>Arundo</taxon>
    </lineage>
</organism>
<dbReference type="EMBL" id="GBRH01246031">
    <property type="protein sequence ID" value="JAD51864.1"/>
    <property type="molecule type" value="Transcribed_RNA"/>
</dbReference>
<proteinExistence type="predicted"/>